<gene>
    <name evidence="2" type="ORF">C1Y40_00694</name>
</gene>
<dbReference type="AlphaFoldDB" id="A0A2S8BR49"/>
<organism evidence="2 3">
    <name type="scientific">Mycobacterium talmoniae</name>
    <dbReference type="NCBI Taxonomy" id="1858794"/>
    <lineage>
        <taxon>Bacteria</taxon>
        <taxon>Bacillati</taxon>
        <taxon>Actinomycetota</taxon>
        <taxon>Actinomycetes</taxon>
        <taxon>Mycobacteriales</taxon>
        <taxon>Mycobacteriaceae</taxon>
        <taxon>Mycobacterium</taxon>
    </lineage>
</organism>
<feature type="compositionally biased region" description="Basic and acidic residues" evidence="1">
    <location>
        <begin position="64"/>
        <end position="81"/>
    </location>
</feature>
<dbReference type="EMBL" id="PPEA01000101">
    <property type="protein sequence ID" value="PQM49107.1"/>
    <property type="molecule type" value="Genomic_DNA"/>
</dbReference>
<sequence length="90" mass="9892">MQQPAPAVAADPEPVRLVDQQTAPWRRHTSCSSRSGASAPSAEKHRFGDDDRPLLIAPGQRRRDRADIAVGRDRTRARDSRQASTSDACE</sequence>
<comment type="caution">
    <text evidence="2">The sequence shown here is derived from an EMBL/GenBank/DDBJ whole genome shotgun (WGS) entry which is preliminary data.</text>
</comment>
<evidence type="ECO:0000313" key="3">
    <source>
        <dbReference type="Proteomes" id="UP000238296"/>
    </source>
</evidence>
<feature type="compositionally biased region" description="Low complexity" evidence="1">
    <location>
        <begin position="30"/>
        <end position="41"/>
    </location>
</feature>
<feature type="region of interest" description="Disordered" evidence="1">
    <location>
        <begin position="1"/>
        <end position="90"/>
    </location>
</feature>
<proteinExistence type="predicted"/>
<feature type="compositionally biased region" description="Basic and acidic residues" evidence="1">
    <location>
        <begin position="42"/>
        <end position="53"/>
    </location>
</feature>
<protein>
    <submittedName>
        <fullName evidence="2">Uncharacterized protein</fullName>
    </submittedName>
</protein>
<name>A0A2S8BR49_9MYCO</name>
<feature type="compositionally biased region" description="Low complexity" evidence="1">
    <location>
        <begin position="1"/>
        <end position="12"/>
    </location>
</feature>
<reference evidence="2 3" key="1">
    <citation type="journal article" date="2017" name="Int. J. Syst. Evol. Microbiol.">
        <title>Mycobacterium talmoniae sp. nov., a slowly growing mycobacterium isolated from human respiratory samples.</title>
        <authorList>
            <person name="Davidson R.M."/>
            <person name="DeGroote M.A."/>
            <person name="Marola J.L."/>
            <person name="Buss S."/>
            <person name="Jones V."/>
            <person name="McNeil M.R."/>
            <person name="Freifeld A.G."/>
            <person name="Elaine Epperson L."/>
            <person name="Hasan N.A."/>
            <person name="Jackson M."/>
            <person name="Iwen P.C."/>
            <person name="Salfinger M."/>
            <person name="Strong M."/>
        </authorList>
    </citation>
    <scope>NUCLEOTIDE SEQUENCE [LARGE SCALE GENOMIC DNA]</scope>
    <source>
        <strain evidence="2 3">ATCC BAA-2683</strain>
    </source>
</reference>
<dbReference type="Proteomes" id="UP000238296">
    <property type="component" value="Unassembled WGS sequence"/>
</dbReference>
<accession>A0A2S8BR49</accession>
<evidence type="ECO:0000256" key="1">
    <source>
        <dbReference type="SAM" id="MobiDB-lite"/>
    </source>
</evidence>
<evidence type="ECO:0000313" key="2">
    <source>
        <dbReference type="EMBL" id="PQM49107.1"/>
    </source>
</evidence>